<dbReference type="InterPro" id="IPR017907">
    <property type="entry name" value="Znf_RING_CS"/>
</dbReference>
<dbReference type="GO" id="GO:0046872">
    <property type="term" value="F:metal ion binding"/>
    <property type="evidence" value="ECO:0007669"/>
    <property type="project" value="InterPro"/>
</dbReference>
<dbReference type="VEuPathDB" id="FungiDB:ATEG_07679"/>
<dbReference type="InterPro" id="IPR013083">
    <property type="entry name" value="Znf_RING/FYVE/PHD"/>
</dbReference>
<dbReference type="InterPro" id="IPR001841">
    <property type="entry name" value="Znf_RING"/>
</dbReference>
<dbReference type="OrthoDB" id="6105938at2759"/>
<feature type="compositionally biased region" description="Acidic residues" evidence="1">
    <location>
        <begin position="478"/>
        <end position="500"/>
    </location>
</feature>
<feature type="compositionally biased region" description="Basic and acidic residues" evidence="1">
    <location>
        <begin position="525"/>
        <end position="534"/>
    </location>
</feature>
<feature type="region of interest" description="Disordered" evidence="1">
    <location>
        <begin position="184"/>
        <end position="216"/>
    </location>
</feature>
<dbReference type="SMART" id="SM00184">
    <property type="entry name" value="RING"/>
    <property type="match status" value="1"/>
</dbReference>
<name>A0A5M3Z5Q0_ASPTE</name>
<feature type="region of interest" description="Disordered" evidence="1">
    <location>
        <begin position="308"/>
        <end position="353"/>
    </location>
</feature>
<dbReference type="Pfam" id="PF00097">
    <property type="entry name" value="zf-C3HC4"/>
    <property type="match status" value="1"/>
</dbReference>
<gene>
    <name evidence="2" type="ORF">ATEIFO6365_0005069200</name>
</gene>
<dbReference type="Proteomes" id="UP000452235">
    <property type="component" value="Unassembled WGS sequence"/>
</dbReference>
<dbReference type="PANTHER" id="PTHR41677">
    <property type="entry name" value="YALI0B19030P"/>
    <property type="match status" value="1"/>
</dbReference>
<keyword evidence="3" id="KW-1185">Reference proteome</keyword>
<feature type="compositionally biased region" description="Basic and acidic residues" evidence="1">
    <location>
        <begin position="308"/>
        <end position="336"/>
    </location>
</feature>
<evidence type="ECO:0000313" key="3">
    <source>
        <dbReference type="Proteomes" id="UP000452235"/>
    </source>
</evidence>
<dbReference type="EMBL" id="BLJY01000005">
    <property type="protein sequence ID" value="GFF16500.1"/>
    <property type="molecule type" value="Genomic_DNA"/>
</dbReference>
<comment type="caution">
    <text evidence="2">The sequence shown here is derived from an EMBL/GenBank/DDBJ whole genome shotgun (WGS) entry which is preliminary data.</text>
</comment>
<feature type="compositionally biased region" description="Acidic residues" evidence="1">
    <location>
        <begin position="555"/>
        <end position="587"/>
    </location>
</feature>
<feature type="compositionally biased region" description="Basic and acidic residues" evidence="1">
    <location>
        <begin position="501"/>
        <end position="515"/>
    </location>
</feature>
<evidence type="ECO:0000256" key="1">
    <source>
        <dbReference type="SAM" id="MobiDB-lite"/>
    </source>
</evidence>
<dbReference type="PROSITE" id="PS50089">
    <property type="entry name" value="ZF_RING_2"/>
    <property type="match status" value="1"/>
</dbReference>
<organism evidence="2 3">
    <name type="scientific">Aspergillus terreus</name>
    <dbReference type="NCBI Taxonomy" id="33178"/>
    <lineage>
        <taxon>Eukaryota</taxon>
        <taxon>Fungi</taxon>
        <taxon>Dikarya</taxon>
        <taxon>Ascomycota</taxon>
        <taxon>Pezizomycotina</taxon>
        <taxon>Eurotiomycetes</taxon>
        <taxon>Eurotiomycetidae</taxon>
        <taxon>Eurotiales</taxon>
        <taxon>Aspergillaceae</taxon>
        <taxon>Aspergillus</taxon>
        <taxon>Aspergillus subgen. Circumdati</taxon>
    </lineage>
</organism>
<accession>A0A5M3Z5Q0</accession>
<sequence>MKELGYPESRGVSSIGVSEPFPLFSVDAIQKVRQEALSDQVFAKYCFSSDLSQCQLRGYARECAPFTYNAWKSPETLAIISKIAVVDLVPVMDHEIGHVNISVQGKDGPIKIHRSIAEDMPHNVDEDDTTHSWKEDKPIVDWHTDSYPFVCVTMLPGCKDMIGGETALKTGDGGVLKVRGPEMQMSKAHPAGVSARKDTNNTSKPKTSNGLGADTSGLSETLQGHVDDIRTLLQCGICIRPLYEPFTIACGHTFCYSCLTSWFAGGRSNKTCPDCRAPVKSQPAPAYLIRTLVQLFTSRAELLDKGETTAEHAKHQREEAEKVDTDKKNTHPREGGLFRGTFSKARAPPPQPIVDLEDNVVRCPHCSWELEEGTDCTQCGYHQDVDSFTGESDYMDEDDVLSEMTDYMDDEYEDAFGDVDVDDFWGDLPDAFPVELASLWGVHGIHRHNGYPSRPQLPYAHAGYDDWPSLRAAMHDSLDEEEEEDEDEDEDDGEMDSFIDDDSHLGEGDYSESDRSTVVGAHEYSMPDHGDDHAAAPYPPSISDSYISSEITATDGEEVDEDEDENEDEDRDDDSDEDDDGDDDDEPLSGIRYFAIQKCILFSLTFSIISPG</sequence>
<dbReference type="InterPro" id="IPR018957">
    <property type="entry name" value="Znf_C3HC4_RING-type"/>
</dbReference>
<dbReference type="PANTHER" id="PTHR41677:SF1">
    <property type="entry name" value="FE2OG DIOXYGENASE DOMAIN-CONTAINING PROTEIN"/>
    <property type="match status" value="1"/>
</dbReference>
<protein>
    <submittedName>
        <fullName evidence="2">Ring finger domain protein</fullName>
    </submittedName>
</protein>
<feature type="region of interest" description="Disordered" evidence="1">
    <location>
        <begin position="476"/>
        <end position="589"/>
    </location>
</feature>
<dbReference type="Gene3D" id="3.30.40.10">
    <property type="entry name" value="Zinc/RING finger domain, C3HC4 (zinc finger)"/>
    <property type="match status" value="1"/>
</dbReference>
<dbReference type="CDD" id="cd16568">
    <property type="entry name" value="RING-HC_ScPSH1-like"/>
    <property type="match status" value="1"/>
</dbReference>
<dbReference type="SUPFAM" id="SSF57850">
    <property type="entry name" value="RING/U-box"/>
    <property type="match status" value="1"/>
</dbReference>
<proteinExistence type="predicted"/>
<evidence type="ECO:0000313" key="2">
    <source>
        <dbReference type="EMBL" id="GFF16500.1"/>
    </source>
</evidence>
<feature type="compositionally biased region" description="Polar residues" evidence="1">
    <location>
        <begin position="200"/>
        <end position="216"/>
    </location>
</feature>
<dbReference type="AlphaFoldDB" id="A0A5M3Z5Q0"/>
<dbReference type="VEuPathDB" id="FungiDB:ATEG_05458"/>
<dbReference type="PROSITE" id="PS00518">
    <property type="entry name" value="ZF_RING_1"/>
    <property type="match status" value="1"/>
</dbReference>
<reference evidence="2 3" key="1">
    <citation type="submission" date="2020-01" db="EMBL/GenBank/DDBJ databases">
        <title>Aspergillus terreus IFO 6365 whole genome shotgun sequence.</title>
        <authorList>
            <person name="Kanamasa S."/>
            <person name="Takahashi H."/>
        </authorList>
    </citation>
    <scope>NUCLEOTIDE SEQUENCE [LARGE SCALE GENOMIC DNA]</scope>
    <source>
        <strain evidence="2 3">IFO 6365</strain>
    </source>
</reference>